<sequence length="210" mass="22204">MVLAPNPLSDADSELVIQLPVLSRKGKQRATLADQDEYSYPPPAIHNDPPFTIPISLVFAPVPALIPQKPVFSRAYASGLVRIVTNTLFSPPQRSFVLLSRTHLPSATSPPTPLLEAGSSALGLPVLTYTDTTPVFSVSQMTGSLTIDMRALAILAGNDPDEPKDVADVGLLVAAAMAYLDFLGDREVSHLLPTSHAQLPQGYLAAANGG</sequence>
<keyword evidence="2" id="KW-1185">Reference proteome</keyword>
<comment type="caution">
    <text evidence="1">The sequence shown here is derived from an EMBL/GenBank/DDBJ whole genome shotgun (WGS) entry which is preliminary data.</text>
</comment>
<protein>
    <submittedName>
        <fullName evidence="1">Uncharacterized protein</fullName>
    </submittedName>
</protein>
<dbReference type="OrthoDB" id="3362250at2759"/>
<dbReference type="Proteomes" id="UP000383932">
    <property type="component" value="Unassembled WGS sequence"/>
</dbReference>
<dbReference type="EMBL" id="SSOP01000071">
    <property type="protein sequence ID" value="KAB5592264.1"/>
    <property type="molecule type" value="Genomic_DNA"/>
</dbReference>
<evidence type="ECO:0000313" key="2">
    <source>
        <dbReference type="Proteomes" id="UP000383932"/>
    </source>
</evidence>
<name>A0A5N5QKU3_9AGAM</name>
<reference evidence="1 2" key="1">
    <citation type="journal article" date="2019" name="Fungal Biol. Biotechnol.">
        <title>Draft genome sequence of fastidious pathogen Ceratobasidium theobromae, which causes vascular-streak dieback in Theobroma cacao.</title>
        <authorList>
            <person name="Ali S.S."/>
            <person name="Asman A."/>
            <person name="Shao J."/>
            <person name="Firmansyah A.P."/>
            <person name="Susilo A.W."/>
            <person name="Rosmana A."/>
            <person name="McMahon P."/>
            <person name="Junaid M."/>
            <person name="Guest D."/>
            <person name="Kheng T.Y."/>
            <person name="Meinhardt L.W."/>
            <person name="Bailey B.A."/>
        </authorList>
    </citation>
    <scope>NUCLEOTIDE SEQUENCE [LARGE SCALE GENOMIC DNA]</scope>
    <source>
        <strain evidence="1 2">CT2</strain>
    </source>
</reference>
<evidence type="ECO:0000313" key="1">
    <source>
        <dbReference type="EMBL" id="KAB5592264.1"/>
    </source>
</evidence>
<gene>
    <name evidence="1" type="ORF">CTheo_4309</name>
</gene>
<accession>A0A5N5QKU3</accession>
<dbReference type="AlphaFoldDB" id="A0A5N5QKU3"/>
<proteinExistence type="predicted"/>
<organism evidence="1 2">
    <name type="scientific">Ceratobasidium theobromae</name>
    <dbReference type="NCBI Taxonomy" id="1582974"/>
    <lineage>
        <taxon>Eukaryota</taxon>
        <taxon>Fungi</taxon>
        <taxon>Dikarya</taxon>
        <taxon>Basidiomycota</taxon>
        <taxon>Agaricomycotina</taxon>
        <taxon>Agaricomycetes</taxon>
        <taxon>Cantharellales</taxon>
        <taxon>Ceratobasidiaceae</taxon>
        <taxon>Ceratobasidium</taxon>
    </lineage>
</organism>